<reference evidence="1" key="1">
    <citation type="submission" date="2019-02" db="EMBL/GenBank/DDBJ databases">
        <authorList>
            <person name="Gruber-Vodicka R. H."/>
            <person name="Seah K. B. B."/>
        </authorList>
    </citation>
    <scope>NUCLEOTIDE SEQUENCE</scope>
    <source>
        <strain evidence="1">BECK_S312</strain>
        <strain evidence="2">BECK_S426</strain>
    </source>
</reference>
<dbReference type="EMBL" id="CAADFP010000057">
    <property type="protein sequence ID" value="VFK28051.1"/>
    <property type="molecule type" value="Genomic_DNA"/>
</dbReference>
<organism evidence="1">
    <name type="scientific">Candidatus Kentrum sp. LPFa</name>
    <dbReference type="NCBI Taxonomy" id="2126335"/>
    <lineage>
        <taxon>Bacteria</taxon>
        <taxon>Pseudomonadati</taxon>
        <taxon>Pseudomonadota</taxon>
        <taxon>Gammaproteobacteria</taxon>
        <taxon>Candidatus Kentrum</taxon>
    </lineage>
</organism>
<protein>
    <submittedName>
        <fullName evidence="1">Uncharacterized protein</fullName>
    </submittedName>
</protein>
<evidence type="ECO:0000313" key="1">
    <source>
        <dbReference type="EMBL" id="VFK11880.1"/>
    </source>
</evidence>
<dbReference type="AlphaFoldDB" id="A0A450W4C2"/>
<sequence length="98" mass="11168">MFLAQVPIFRDFYFFDTLNRIHGAGVMTIAALPKIGFLYPYAICRVPRANSNLLVSNFPGVSIWLKRLLRGGSIITPKSSYPRQPQSLLIPIFWKDKP</sequence>
<accession>A0A450W4C2</accession>
<name>A0A450W4C2_9GAMM</name>
<evidence type="ECO:0000313" key="2">
    <source>
        <dbReference type="EMBL" id="VFK28051.1"/>
    </source>
</evidence>
<proteinExistence type="predicted"/>
<dbReference type="EMBL" id="CAADFM010000061">
    <property type="protein sequence ID" value="VFK11880.1"/>
    <property type="molecule type" value="Genomic_DNA"/>
</dbReference>
<gene>
    <name evidence="1" type="ORF">BECKLPF1236A_GA0070988_100613</name>
    <name evidence="2" type="ORF">BECKLPF1236C_GA0070990_100573</name>
</gene>